<accession>A0A388TIZ2</accession>
<dbReference type="InterPro" id="IPR000394">
    <property type="entry name" value="RNA_pol_sigma_54"/>
</dbReference>
<dbReference type="Proteomes" id="UP000275925">
    <property type="component" value="Unassembled WGS sequence"/>
</dbReference>
<comment type="caution">
    <text evidence="1">The sequence shown here is derived from an EMBL/GenBank/DDBJ whole genome shotgun (WGS) entry which is preliminary data.</text>
</comment>
<sequence length="53" mass="6031">MPLPAPRLNLSPALTLSQQLRLILNPRMLQLLKTLHLPYQELVESINKEAAEN</sequence>
<dbReference type="GO" id="GO:0016987">
    <property type="term" value="F:sigma factor activity"/>
    <property type="evidence" value="ECO:0007669"/>
    <property type="project" value="InterPro"/>
</dbReference>
<feature type="non-terminal residue" evidence="1">
    <location>
        <position position="53"/>
    </location>
</feature>
<keyword evidence="2" id="KW-1185">Reference proteome</keyword>
<evidence type="ECO:0000313" key="2">
    <source>
        <dbReference type="Proteomes" id="UP000275925"/>
    </source>
</evidence>
<gene>
    <name evidence="1" type="primary">rpoN</name>
    <name evidence="1" type="ORF">NO2_1669</name>
</gene>
<proteinExistence type="predicted"/>
<dbReference type="AlphaFoldDB" id="A0A388TIZ2"/>
<dbReference type="Pfam" id="PF00309">
    <property type="entry name" value="Sigma54_AID"/>
    <property type="match status" value="1"/>
</dbReference>
<dbReference type="GO" id="GO:0001216">
    <property type="term" value="F:DNA-binding transcription activator activity"/>
    <property type="evidence" value="ECO:0007669"/>
    <property type="project" value="InterPro"/>
</dbReference>
<reference evidence="1 2" key="1">
    <citation type="journal article" date="2019" name="ISME J.">
        <title>Genome analyses of uncultured TG2/ZB3 bacteria in 'Margulisbacteria' specifically attached to ectosymbiotic spirochetes of protists in the termite gut.</title>
        <authorList>
            <person name="Utami Y.D."/>
            <person name="Kuwahara H."/>
            <person name="Igai K."/>
            <person name="Murakami T."/>
            <person name="Sugaya K."/>
            <person name="Morikawa T."/>
            <person name="Nagura Y."/>
            <person name="Yuki M."/>
            <person name="Deevong P."/>
            <person name="Inoue T."/>
            <person name="Kihara K."/>
            <person name="Lo N."/>
            <person name="Yamada A."/>
            <person name="Ohkuma M."/>
            <person name="Hongoh Y."/>
        </authorList>
    </citation>
    <scope>NUCLEOTIDE SEQUENCE [LARGE SCALE GENOMIC DNA]</scope>
    <source>
        <strain evidence="1">NkOx7-02</strain>
    </source>
</reference>
<dbReference type="EMBL" id="BGZO01000162">
    <property type="protein sequence ID" value="GBR77260.1"/>
    <property type="molecule type" value="Genomic_DNA"/>
</dbReference>
<organism evidence="1 2">
    <name type="scientific">Candidatus Termititenax persephonae</name>
    <dbReference type="NCBI Taxonomy" id="2218525"/>
    <lineage>
        <taxon>Bacteria</taxon>
        <taxon>Bacillati</taxon>
        <taxon>Candidatus Margulisiibacteriota</taxon>
        <taxon>Candidatus Termititenacia</taxon>
        <taxon>Candidatus Termititenacales</taxon>
        <taxon>Candidatus Termititenacaceae</taxon>
        <taxon>Candidatus Termititenax</taxon>
    </lineage>
</organism>
<evidence type="ECO:0000313" key="1">
    <source>
        <dbReference type="EMBL" id="GBR77260.1"/>
    </source>
</evidence>
<protein>
    <submittedName>
        <fullName evidence="1">RNA polymerase sigma-54 factor</fullName>
    </submittedName>
</protein>
<name>A0A388TIZ2_9BACT</name>